<dbReference type="SFLD" id="SFLDG00358">
    <property type="entry name" value="Main_(cytGST)"/>
    <property type="match status" value="1"/>
</dbReference>
<dbReference type="SFLD" id="SFLDS00019">
    <property type="entry name" value="Glutathione_Transferase_(cytos"/>
    <property type="match status" value="1"/>
</dbReference>
<dbReference type="PROSITE" id="PS50405">
    <property type="entry name" value="GST_CTER"/>
    <property type="match status" value="1"/>
</dbReference>
<evidence type="ECO:0000259" key="2">
    <source>
        <dbReference type="PROSITE" id="PS50404"/>
    </source>
</evidence>
<dbReference type="EMBL" id="JWIC01000005">
    <property type="protein sequence ID" value="KID57500.1"/>
    <property type="molecule type" value="Genomic_DNA"/>
</dbReference>
<dbReference type="Pfam" id="PF02798">
    <property type="entry name" value="GST_N"/>
    <property type="match status" value="1"/>
</dbReference>
<dbReference type="PANTHER" id="PTHR44051:SF9">
    <property type="entry name" value="GLUTATHIONE S-TRANSFERASE 1"/>
    <property type="match status" value="1"/>
</dbReference>
<dbReference type="CDD" id="cd03046">
    <property type="entry name" value="GST_N_GTT1_like"/>
    <property type="match status" value="1"/>
</dbReference>
<dbReference type="InterPro" id="IPR040079">
    <property type="entry name" value="Glutathione_S-Trfase"/>
</dbReference>
<comment type="caution">
    <text evidence="4">The sequence shown here is derived from an EMBL/GenBank/DDBJ whole genome shotgun (WGS) entry which is preliminary data.</text>
</comment>
<dbReference type="OrthoDB" id="9810080at2"/>
<evidence type="ECO:0000313" key="5">
    <source>
        <dbReference type="Proteomes" id="UP000031327"/>
    </source>
</evidence>
<protein>
    <submittedName>
        <fullName evidence="4">Glutathione S-transferase</fullName>
    </submittedName>
</protein>
<sequence length="202" mass="22808">MITVHHLNESRSTRVIWLLEELKMSFEIVHHQRDENTKLAPASLGKVHPLNKAPVIEHNGHVLCESGAVLEYILDLSSEGLLRPAKGDDTYYAYLEWLHFAEGSLSLPVITYLLMQMETRTGDAPLDGYIAKELNLDLTYIDETLAKRPYFAGDAFSAADIMMTISLEIADDLKLLDNRPHIQAFLTRVQARPAYQKARAFG</sequence>
<dbReference type="SFLD" id="SFLDG01150">
    <property type="entry name" value="Main.1:_Beta-like"/>
    <property type="match status" value="1"/>
</dbReference>
<evidence type="ECO:0000313" key="4">
    <source>
        <dbReference type="EMBL" id="KID57500.1"/>
    </source>
</evidence>
<accession>A0A0C1QDP5</accession>
<dbReference type="InterPro" id="IPR010987">
    <property type="entry name" value="Glutathione-S-Trfase_C-like"/>
</dbReference>
<name>A0A0C1QDP5_9GAMM</name>
<keyword evidence="4" id="KW-0808">Transferase</keyword>
<dbReference type="AlphaFoldDB" id="A0A0C1QDP5"/>
<dbReference type="SUPFAM" id="SSF52833">
    <property type="entry name" value="Thioredoxin-like"/>
    <property type="match status" value="1"/>
</dbReference>
<dbReference type="Proteomes" id="UP000031327">
    <property type="component" value="Unassembled WGS sequence"/>
</dbReference>
<dbReference type="Pfam" id="PF00043">
    <property type="entry name" value="GST_C"/>
    <property type="match status" value="1"/>
</dbReference>
<organism evidence="4 5">
    <name type="scientific">Pseudoalteromonas luteoviolacea</name>
    <dbReference type="NCBI Taxonomy" id="43657"/>
    <lineage>
        <taxon>Bacteria</taxon>
        <taxon>Pseudomonadati</taxon>
        <taxon>Pseudomonadota</taxon>
        <taxon>Gammaproteobacteria</taxon>
        <taxon>Alteromonadales</taxon>
        <taxon>Pseudoalteromonadaceae</taxon>
        <taxon>Pseudoalteromonas</taxon>
    </lineage>
</organism>
<dbReference type="InterPro" id="IPR036282">
    <property type="entry name" value="Glutathione-S-Trfase_C_sf"/>
</dbReference>
<evidence type="ECO:0000256" key="1">
    <source>
        <dbReference type="RuleBase" id="RU003494"/>
    </source>
</evidence>
<dbReference type="PROSITE" id="PS50404">
    <property type="entry name" value="GST_NTER"/>
    <property type="match status" value="1"/>
</dbReference>
<dbReference type="RefSeq" id="WP_039609271.1">
    <property type="nucleotide sequence ID" value="NZ_JWIC01000005.1"/>
</dbReference>
<proteinExistence type="inferred from homology"/>
<dbReference type="InterPro" id="IPR036249">
    <property type="entry name" value="Thioredoxin-like_sf"/>
</dbReference>
<dbReference type="PANTHER" id="PTHR44051">
    <property type="entry name" value="GLUTATHIONE S-TRANSFERASE-RELATED"/>
    <property type="match status" value="1"/>
</dbReference>
<dbReference type="Gene3D" id="3.40.30.10">
    <property type="entry name" value="Glutaredoxin"/>
    <property type="match status" value="1"/>
</dbReference>
<dbReference type="Gene3D" id="1.20.1050.10">
    <property type="match status" value="1"/>
</dbReference>
<gene>
    <name evidence="4" type="ORF">JF50_09905</name>
</gene>
<feature type="domain" description="GST N-terminal" evidence="2">
    <location>
        <begin position="1"/>
        <end position="81"/>
    </location>
</feature>
<reference evidence="4 5" key="1">
    <citation type="submission" date="2014-12" db="EMBL/GenBank/DDBJ databases">
        <title>Draft Genome Sequence of Pseudoalteromonas luteoviolacea HI1.</title>
        <authorList>
            <person name="Asahina A.Y."/>
            <person name="Hadfield M.G."/>
        </authorList>
    </citation>
    <scope>NUCLEOTIDE SEQUENCE [LARGE SCALE GENOMIC DNA]</scope>
    <source>
        <strain evidence="4 5">HI1</strain>
    </source>
</reference>
<dbReference type="GO" id="GO:0016740">
    <property type="term" value="F:transferase activity"/>
    <property type="evidence" value="ECO:0007669"/>
    <property type="project" value="UniProtKB-KW"/>
</dbReference>
<feature type="domain" description="GST C-terminal" evidence="3">
    <location>
        <begin position="87"/>
        <end position="202"/>
    </location>
</feature>
<dbReference type="InterPro" id="IPR004046">
    <property type="entry name" value="GST_C"/>
</dbReference>
<comment type="similarity">
    <text evidence="1">Belongs to the GST superfamily.</text>
</comment>
<dbReference type="InterPro" id="IPR004045">
    <property type="entry name" value="Glutathione_S-Trfase_N"/>
</dbReference>
<dbReference type="SUPFAM" id="SSF47616">
    <property type="entry name" value="GST C-terminal domain-like"/>
    <property type="match status" value="1"/>
</dbReference>
<evidence type="ECO:0000259" key="3">
    <source>
        <dbReference type="PROSITE" id="PS50405"/>
    </source>
</evidence>